<evidence type="ECO:0000256" key="1">
    <source>
        <dbReference type="ARBA" id="ARBA00004935"/>
    </source>
</evidence>
<dbReference type="PROSITE" id="PS00375">
    <property type="entry name" value="UDPGT"/>
    <property type="match status" value="2"/>
</dbReference>
<keyword evidence="4" id="KW-0328">Glycosyltransferase</keyword>
<comment type="catalytic activity">
    <reaction evidence="6">
        <text>an anthocyanidin + UDP-alpha-D-glucose + H(+) = an anthocyanidin 3-O-beta-D-glucoside + UDP</text>
        <dbReference type="Rhea" id="RHEA:20093"/>
        <dbReference type="ChEBI" id="CHEBI:15378"/>
        <dbReference type="ChEBI" id="CHEBI:16307"/>
        <dbReference type="ChEBI" id="CHEBI:58223"/>
        <dbReference type="ChEBI" id="CHEBI:58885"/>
        <dbReference type="ChEBI" id="CHEBI:143576"/>
        <dbReference type="EC" id="2.4.1.115"/>
    </reaction>
</comment>
<comment type="pathway">
    <text evidence="1">Pigment biosynthesis; anthocyanin biosynthesis.</text>
</comment>
<dbReference type="CDD" id="cd03784">
    <property type="entry name" value="GT1_Gtf-like"/>
    <property type="match status" value="2"/>
</dbReference>
<dbReference type="OrthoDB" id="5835829at2759"/>
<gene>
    <name evidence="7" type="ORF">Tsubulata_034155</name>
</gene>
<protein>
    <recommendedName>
        <fullName evidence="3">anthocyanidin 3-O-glucosyltransferase</fullName>
        <ecNumber evidence="3">2.4.1.115</ecNumber>
    </recommendedName>
</protein>
<reference evidence="7" key="2">
    <citation type="journal article" date="2023" name="Plants (Basel)">
        <title>Annotation of the Turnera subulata (Passifloraceae) Draft Genome Reveals the S-Locus Evolved after the Divergence of Turneroideae from Passifloroideae in a Stepwise Manner.</title>
        <authorList>
            <person name="Henning P.M."/>
            <person name="Roalson E.H."/>
            <person name="Mir W."/>
            <person name="McCubbin A.G."/>
            <person name="Shore J.S."/>
        </authorList>
    </citation>
    <scope>NUCLEOTIDE SEQUENCE</scope>
    <source>
        <strain evidence="7">F60SS</strain>
    </source>
</reference>
<organism evidence="7 8">
    <name type="scientific">Turnera subulata</name>
    <dbReference type="NCBI Taxonomy" id="218843"/>
    <lineage>
        <taxon>Eukaryota</taxon>
        <taxon>Viridiplantae</taxon>
        <taxon>Streptophyta</taxon>
        <taxon>Embryophyta</taxon>
        <taxon>Tracheophyta</taxon>
        <taxon>Spermatophyta</taxon>
        <taxon>Magnoliopsida</taxon>
        <taxon>eudicotyledons</taxon>
        <taxon>Gunneridae</taxon>
        <taxon>Pentapetalae</taxon>
        <taxon>rosids</taxon>
        <taxon>fabids</taxon>
        <taxon>Malpighiales</taxon>
        <taxon>Passifloraceae</taxon>
        <taxon>Turnera</taxon>
    </lineage>
</organism>
<evidence type="ECO:0000256" key="5">
    <source>
        <dbReference type="ARBA" id="ARBA00022679"/>
    </source>
</evidence>
<evidence type="ECO:0000256" key="3">
    <source>
        <dbReference type="ARBA" id="ARBA00012585"/>
    </source>
</evidence>
<dbReference type="FunFam" id="3.40.50.2000:FF:000054">
    <property type="entry name" value="Glycosyltransferase"/>
    <property type="match status" value="2"/>
</dbReference>
<name>A0A9Q0JBG3_9ROSI</name>
<comment type="caution">
    <text evidence="7">The sequence shown here is derived from an EMBL/GenBank/DDBJ whole genome shotgun (WGS) entry which is preliminary data.</text>
</comment>
<keyword evidence="5" id="KW-0808">Transferase</keyword>
<dbReference type="AlphaFoldDB" id="A0A9Q0JBG3"/>
<dbReference type="SUPFAM" id="SSF53756">
    <property type="entry name" value="UDP-Glycosyltransferase/glycogen phosphorylase"/>
    <property type="match status" value="2"/>
</dbReference>
<accession>A0A9Q0JBG3</accession>
<evidence type="ECO:0000256" key="6">
    <source>
        <dbReference type="ARBA" id="ARBA00047606"/>
    </source>
</evidence>
<dbReference type="InterPro" id="IPR035595">
    <property type="entry name" value="UDP_glycos_trans_CS"/>
</dbReference>
<dbReference type="EMBL" id="JAKUCV010004121">
    <property type="protein sequence ID" value="KAJ4836431.1"/>
    <property type="molecule type" value="Genomic_DNA"/>
</dbReference>
<keyword evidence="8" id="KW-1185">Reference proteome</keyword>
<evidence type="ECO:0000256" key="2">
    <source>
        <dbReference type="ARBA" id="ARBA00009995"/>
    </source>
</evidence>
<dbReference type="EC" id="2.4.1.115" evidence="3"/>
<dbReference type="GO" id="GO:0047213">
    <property type="term" value="F:anthocyanidin 3-O-glucosyltransferase activity"/>
    <property type="evidence" value="ECO:0007669"/>
    <property type="project" value="UniProtKB-EC"/>
</dbReference>
<evidence type="ECO:0000313" key="8">
    <source>
        <dbReference type="Proteomes" id="UP001141552"/>
    </source>
</evidence>
<dbReference type="InterPro" id="IPR002213">
    <property type="entry name" value="UDP_glucos_trans"/>
</dbReference>
<dbReference type="PANTHER" id="PTHR48046:SF4">
    <property type="entry name" value="GLYCOSYLTRANSFERASE"/>
    <property type="match status" value="1"/>
</dbReference>
<proteinExistence type="inferred from homology"/>
<evidence type="ECO:0000313" key="7">
    <source>
        <dbReference type="EMBL" id="KAJ4836431.1"/>
    </source>
</evidence>
<dbReference type="Pfam" id="PF00201">
    <property type="entry name" value="UDPGT"/>
    <property type="match status" value="2"/>
</dbReference>
<sequence length="931" mass="103401">MVTKPHIALLPSPGMGHAIPLLELAKRLVVHHDFRVSFLVIATNEPSAAMDQLFRSLPPGLDVVYLPTVDVTTVITDDMRILTRICAIVEEGLKSLKSVLVEIGKPRALVIDLFCTQAFEVCEELAIPVYSFFTASVCLLTFSLYLPTLDKEVEGELVDLPEPISVPGCTPVRTEDLLDQVRDRKDDQYRWYLLHLSRLPMAAGVFLNSWEDMEPVSIKALTENPFFKQIPTPPVYPVGPLIKEEESLTESDYDCLTWLDKQPLDSVLFISLGSGGTLTAEQLTELAWGLELSQQRFIFVVRVPSNGDASAAFFNQGGDINDPKAYLPDGFLERTQERGLVIPSWAPQLAVLKHQATAGFLSHCGWNSTLEAVKSGVPIIAWPLYAEQRMNATILEEEVGVAVKPRVEAGNDVVGREEIERVIRLVMEGEEGKVMRRRIRQLKESGDKALDKMVISHESTKPRVALLPSPGLGHCIPLLELAKRLVVLHGFRVSFLAITTNEASAASDNLLRSPTLPPGLDVVYLPPVDVYSITTDDMTVVARLAVIVKESLSKSLKSVLMELGKPKALIIDLFCTQAFDVCRELSIPAYSFFTASVKLLTFSLYLPTLDREVEGEFVDLPEAVKVPGCTPLRTEDLLDQVRNRKIDEYKWYLFHLNRLPLADGIFLNSWEGLEPICIKAVREDPFYKQIPTPQVYPVGPLIKEEEPFVSVADTECLKWLDKQPRDSVLFVALGSGGTLTREQLTELAWGLELSQQKFIFVVRMPTDGSASAVFFNVGSDVNDPKAYLPEGFLERTKDRALIVLSWAPQVSVLKHPSTGGFLSHCGWNSTLETVCNGVPMIAWPLYAEQKMNATFLEEEVGVAIKPSVEPGKRVVAREEIERVVRLVMEGEQGKAMRGRARELKESAAKVLEIGGSSYDSLAGLAKEWRKA</sequence>
<feature type="non-terminal residue" evidence="7">
    <location>
        <position position="1"/>
    </location>
</feature>
<reference evidence="7" key="1">
    <citation type="submission" date="2022-02" db="EMBL/GenBank/DDBJ databases">
        <authorList>
            <person name="Henning P.M."/>
            <person name="McCubbin A.G."/>
            <person name="Shore J.S."/>
        </authorList>
    </citation>
    <scope>NUCLEOTIDE SEQUENCE</scope>
    <source>
        <strain evidence="7">F60SS</strain>
        <tissue evidence="7">Leaves</tissue>
    </source>
</reference>
<dbReference type="FunFam" id="3.40.50.2000:FF:000051">
    <property type="entry name" value="Glycosyltransferase"/>
    <property type="match status" value="2"/>
</dbReference>
<evidence type="ECO:0000256" key="4">
    <source>
        <dbReference type="ARBA" id="ARBA00022676"/>
    </source>
</evidence>
<dbReference type="Gene3D" id="3.40.50.2000">
    <property type="entry name" value="Glycogen Phosphorylase B"/>
    <property type="match status" value="4"/>
</dbReference>
<dbReference type="PANTHER" id="PTHR48046">
    <property type="entry name" value="UDP-GLYCOSYLTRANSFERASE 72E1"/>
    <property type="match status" value="1"/>
</dbReference>
<dbReference type="Proteomes" id="UP001141552">
    <property type="component" value="Unassembled WGS sequence"/>
</dbReference>
<comment type="similarity">
    <text evidence="2">Belongs to the UDP-glycosyltransferase family.</text>
</comment>